<dbReference type="InterPro" id="IPR036691">
    <property type="entry name" value="Endo/exonu/phosph_ase_sf"/>
</dbReference>
<dbReference type="OrthoDB" id="419452at2759"/>
<sequence>MVANVTSLYSRVAAVCAVAFSIAFLSETALTPHGCLDARDEGARESLLTDVVEWILSLKGHVLLGGDLNTELHESPALLFLVQRGYRTVNGKGAVTCLASGSSRGSVIDHLLVSPSLWPALQSSDVLSEAPWPTHKPIFAEFEGTAVVDTWHTLLLPRPFPLQGCVPTTDAHVVYQEEFRAISSLTKAGQHCVAYDAWTELAERELMRQCRRNAKDVSRTYCGRAAPPRLRQCQLKSSGEDMCRDACDRRLERVRSGLAELCACWDVCVRENTQHALWANARRRILLVGAPLGECPADLPDRDTVKNWLTWVRAEIERRNKKHRYHAVHDWRERLKYSQADRFVWAKADLMSDPGNLRPISVWPMVQASQYADDILLMSHDASSLRDANGYLEGWMRKHGVQFNVGKCHYFCTDAKAACEDFCIGGKRLECANLLENLGGRFRLNPEGLPVADEQHKNRVYDRFKDVAERLGRLSVGWDVRAADVRAIMPMLTYSALAWDPAEFSDARRQRLLVNVLSGGKENTRRCVEVSLAVLSAVHRTCIPAALLHEQVLILGRLINVSADFRREVQEHFRLCRDMEVAPPGSFFATFQASLREYGWHWLEWNTLTSHEGVEFSLAGDTLEARRVQVCADFGNATQADDLTRLVEAMAQGHRSMCDWSLLTHSLREAMRQCMCANAARRRRDMKGLVEVDRDRLRTLWQKVPEADHPTLRFLMQGAAMTADREHRGTKGLVSPICSHCDMGVVEDELHRYWQCPCWTEIRRECLGDVSDELCSSIIQLPSASSVCAIPVKQLPSKVRAVWPGICSCMIAIHRRATAAHGRSE</sequence>
<evidence type="ECO:0000313" key="3">
    <source>
        <dbReference type="Proteomes" id="UP000601435"/>
    </source>
</evidence>
<comment type="caution">
    <text evidence="2">The sequence shown here is derived from an EMBL/GenBank/DDBJ whole genome shotgun (WGS) entry which is preliminary data.</text>
</comment>
<proteinExistence type="predicted"/>
<dbReference type="InterPro" id="IPR005135">
    <property type="entry name" value="Endo/exonuclease/phosphatase"/>
</dbReference>
<gene>
    <name evidence="2" type="ORF">SNEC2469_LOCUS16061</name>
</gene>
<accession>A0A812U6A7</accession>
<evidence type="ECO:0000259" key="1">
    <source>
        <dbReference type="Pfam" id="PF03372"/>
    </source>
</evidence>
<name>A0A812U6A7_9DINO</name>
<dbReference type="EMBL" id="CAJNJA010026239">
    <property type="protein sequence ID" value="CAE7556709.1"/>
    <property type="molecule type" value="Genomic_DNA"/>
</dbReference>
<protein>
    <recommendedName>
        <fullName evidence="1">Endonuclease/exonuclease/phosphatase domain-containing protein</fullName>
    </recommendedName>
</protein>
<dbReference type="Proteomes" id="UP000601435">
    <property type="component" value="Unassembled WGS sequence"/>
</dbReference>
<dbReference type="SUPFAM" id="SSF56219">
    <property type="entry name" value="DNase I-like"/>
    <property type="match status" value="1"/>
</dbReference>
<dbReference type="GO" id="GO:0003824">
    <property type="term" value="F:catalytic activity"/>
    <property type="evidence" value="ECO:0007669"/>
    <property type="project" value="InterPro"/>
</dbReference>
<reference evidence="2" key="1">
    <citation type="submission" date="2021-02" db="EMBL/GenBank/DDBJ databases">
        <authorList>
            <person name="Dougan E. K."/>
            <person name="Rhodes N."/>
            <person name="Thang M."/>
            <person name="Chan C."/>
        </authorList>
    </citation>
    <scope>NUCLEOTIDE SEQUENCE</scope>
</reference>
<dbReference type="Gene3D" id="3.60.10.10">
    <property type="entry name" value="Endonuclease/exonuclease/phosphatase"/>
    <property type="match status" value="1"/>
</dbReference>
<feature type="domain" description="Endonuclease/exonuclease/phosphatase" evidence="1">
    <location>
        <begin position="25"/>
        <end position="123"/>
    </location>
</feature>
<dbReference type="AlphaFoldDB" id="A0A812U6A7"/>
<keyword evidence="3" id="KW-1185">Reference proteome</keyword>
<dbReference type="Pfam" id="PF03372">
    <property type="entry name" value="Exo_endo_phos"/>
    <property type="match status" value="1"/>
</dbReference>
<evidence type="ECO:0000313" key="2">
    <source>
        <dbReference type="EMBL" id="CAE7556709.1"/>
    </source>
</evidence>
<organism evidence="2 3">
    <name type="scientific">Symbiodinium necroappetens</name>
    <dbReference type="NCBI Taxonomy" id="1628268"/>
    <lineage>
        <taxon>Eukaryota</taxon>
        <taxon>Sar</taxon>
        <taxon>Alveolata</taxon>
        <taxon>Dinophyceae</taxon>
        <taxon>Suessiales</taxon>
        <taxon>Symbiodiniaceae</taxon>
        <taxon>Symbiodinium</taxon>
    </lineage>
</organism>